<evidence type="ECO:0000259" key="14">
    <source>
        <dbReference type="Pfam" id="PF00593"/>
    </source>
</evidence>
<keyword evidence="9 11" id="KW-0472">Membrane</keyword>
<reference evidence="16 17" key="1">
    <citation type="submission" date="2020-01" db="EMBL/GenBank/DDBJ databases">
        <title>Leptobacterium flavescens.</title>
        <authorList>
            <person name="Wang G."/>
        </authorList>
    </citation>
    <scope>NUCLEOTIDE SEQUENCE [LARGE SCALE GENOMIC DNA]</scope>
    <source>
        <strain evidence="16 17">KCTC 22160</strain>
    </source>
</reference>
<evidence type="ECO:0000256" key="5">
    <source>
        <dbReference type="ARBA" id="ARBA00022692"/>
    </source>
</evidence>
<evidence type="ECO:0000313" key="16">
    <source>
        <dbReference type="EMBL" id="NER13672.1"/>
    </source>
</evidence>
<comment type="subcellular location">
    <subcellularLocation>
        <location evidence="1 11">Cell outer membrane</location>
        <topology evidence="1 11">Multi-pass membrane protein</topology>
    </subcellularLocation>
</comment>
<feature type="domain" description="TonB-dependent receptor plug" evidence="15">
    <location>
        <begin position="117"/>
        <end position="222"/>
    </location>
</feature>
<comment type="caution">
    <text evidence="16">The sequence shown here is derived from an EMBL/GenBank/DDBJ whole genome shotgun (WGS) entry which is preliminary data.</text>
</comment>
<gene>
    <name evidence="16" type="ORF">GWK08_09500</name>
</gene>
<dbReference type="Pfam" id="PF13715">
    <property type="entry name" value="CarbopepD_reg_2"/>
    <property type="match status" value="1"/>
</dbReference>
<feature type="chain" id="PRO_5026705507" evidence="13">
    <location>
        <begin position="19"/>
        <end position="748"/>
    </location>
</feature>
<dbReference type="InterPro" id="IPR039426">
    <property type="entry name" value="TonB-dep_rcpt-like"/>
</dbReference>
<keyword evidence="3 11" id="KW-1134">Transmembrane beta strand</keyword>
<evidence type="ECO:0000256" key="6">
    <source>
        <dbReference type="ARBA" id="ARBA00023004"/>
    </source>
</evidence>
<dbReference type="GO" id="GO:0006826">
    <property type="term" value="P:iron ion transport"/>
    <property type="evidence" value="ECO:0007669"/>
    <property type="project" value="UniProtKB-KW"/>
</dbReference>
<feature type="domain" description="TonB-dependent receptor-like beta-barrel" evidence="14">
    <location>
        <begin position="304"/>
        <end position="704"/>
    </location>
</feature>
<keyword evidence="17" id="KW-1185">Reference proteome</keyword>
<evidence type="ECO:0000256" key="12">
    <source>
        <dbReference type="RuleBase" id="RU003357"/>
    </source>
</evidence>
<evidence type="ECO:0000313" key="17">
    <source>
        <dbReference type="Proteomes" id="UP000468581"/>
    </source>
</evidence>
<dbReference type="PANTHER" id="PTHR32552">
    <property type="entry name" value="FERRICHROME IRON RECEPTOR-RELATED"/>
    <property type="match status" value="1"/>
</dbReference>
<proteinExistence type="inferred from homology"/>
<dbReference type="PANTHER" id="PTHR32552:SF81">
    <property type="entry name" value="TONB-DEPENDENT OUTER MEMBRANE RECEPTOR"/>
    <property type="match status" value="1"/>
</dbReference>
<evidence type="ECO:0000256" key="4">
    <source>
        <dbReference type="ARBA" id="ARBA00022496"/>
    </source>
</evidence>
<evidence type="ECO:0000256" key="8">
    <source>
        <dbReference type="ARBA" id="ARBA00023077"/>
    </source>
</evidence>
<protein>
    <submittedName>
        <fullName evidence="16">TonB-dependent receptor</fullName>
    </submittedName>
</protein>
<keyword evidence="7" id="KW-0406">Ion transport</keyword>
<dbReference type="RefSeq" id="WP_163606749.1">
    <property type="nucleotide sequence ID" value="NZ_JAABOO010000002.1"/>
</dbReference>
<evidence type="ECO:0000256" key="1">
    <source>
        <dbReference type="ARBA" id="ARBA00004571"/>
    </source>
</evidence>
<keyword evidence="13" id="KW-0732">Signal</keyword>
<evidence type="ECO:0000256" key="10">
    <source>
        <dbReference type="ARBA" id="ARBA00023237"/>
    </source>
</evidence>
<keyword evidence="8 12" id="KW-0798">TonB box</keyword>
<dbReference type="Proteomes" id="UP000468581">
    <property type="component" value="Unassembled WGS sequence"/>
</dbReference>
<dbReference type="SUPFAM" id="SSF49464">
    <property type="entry name" value="Carboxypeptidase regulatory domain-like"/>
    <property type="match status" value="1"/>
</dbReference>
<evidence type="ECO:0000256" key="2">
    <source>
        <dbReference type="ARBA" id="ARBA00022448"/>
    </source>
</evidence>
<evidence type="ECO:0000256" key="11">
    <source>
        <dbReference type="PROSITE-ProRule" id="PRU01360"/>
    </source>
</evidence>
<dbReference type="InterPro" id="IPR008969">
    <property type="entry name" value="CarboxyPept-like_regulatory"/>
</dbReference>
<evidence type="ECO:0000256" key="7">
    <source>
        <dbReference type="ARBA" id="ARBA00023065"/>
    </source>
</evidence>
<name>A0A6P0UM73_9FLAO</name>
<keyword evidence="2 11" id="KW-0813">Transport</keyword>
<dbReference type="EMBL" id="JAABOO010000002">
    <property type="protein sequence ID" value="NER13672.1"/>
    <property type="molecule type" value="Genomic_DNA"/>
</dbReference>
<feature type="signal peptide" evidence="13">
    <location>
        <begin position="1"/>
        <end position="18"/>
    </location>
</feature>
<dbReference type="Gene3D" id="2.170.130.10">
    <property type="entry name" value="TonB-dependent receptor, plug domain"/>
    <property type="match status" value="1"/>
</dbReference>
<dbReference type="Pfam" id="PF00593">
    <property type="entry name" value="TonB_dep_Rec_b-barrel"/>
    <property type="match status" value="1"/>
</dbReference>
<dbReference type="Gene3D" id="2.40.170.20">
    <property type="entry name" value="TonB-dependent receptor, beta-barrel domain"/>
    <property type="match status" value="1"/>
</dbReference>
<comment type="similarity">
    <text evidence="11 12">Belongs to the TonB-dependent receptor family.</text>
</comment>
<evidence type="ECO:0000256" key="3">
    <source>
        <dbReference type="ARBA" id="ARBA00022452"/>
    </source>
</evidence>
<keyword evidence="16" id="KW-0675">Receptor</keyword>
<dbReference type="InterPro" id="IPR036942">
    <property type="entry name" value="Beta-barrel_TonB_sf"/>
</dbReference>
<dbReference type="InterPro" id="IPR000531">
    <property type="entry name" value="Beta-barrel_TonB"/>
</dbReference>
<sequence>MKKILCLAFLVFLGRLNANNTDVHHLNGTIVDENNSPIENVGVYNKNTGDYSYSNASGNFVLNNISVNDVINFHILGFETKEMIVKEDQLDSTITVTLKESALSLDQVVLVSKINALSSIVNVDVKVSPIKSTQEILRKVPGLIIGQHAGGGKAEQIFLRGFDIDHGTDITINVDGLPVNLVSHAHGQGYADLHFVIPETIGNLDFGKGPYYADKGNFNTAGYVDLSLKKAIDNNLLSVEVGQFDTFRTVGLLKVLDEEKSSAYVATELVLTDGVFESPQNFNRFNIFGRYNYRASANEELTLTASHFQSKWDASGQIPQRAVDQGLISRFGAIDDTEGGNTSRSNLLVNHSKQLNENSFIKTKAYISKYDFELYSNFTFFLVDPVNGDQIRQREDRTIIGAETAYSYSFDHLNNDASFKYKAGIGFRYDDVNEVELSRTSNRINTLSRLSLGNVDEVNAYAFIDGTYKRGKWTLIPGLRIDYFKFDFENLLSPTRDNRSEDDFFISPKFNAIYAASDNVQLFAKAGVGFHSNDARVVTANTGEETLPGAFGADLGAILKPIDKLVINTALWGLYLQQEFVYVGDEAVVEPSGKTRRLGVDLGLRYQLNDWLFLYGDINYAFARSTEEPDGQDFIPLAPDLTSSGGLSIKDLGKFSGGINYRYIKDRPANEDNSIVAEGYFVTDLNLNYNFANNWTFGLIIENLLDTEWNETQFATETRLFNEPEAVEEITFTPGTPFSARLKLSVSF</sequence>
<dbReference type="AlphaFoldDB" id="A0A6P0UM73"/>
<dbReference type="InterPro" id="IPR012910">
    <property type="entry name" value="Plug_dom"/>
</dbReference>
<dbReference type="Pfam" id="PF07715">
    <property type="entry name" value="Plug"/>
    <property type="match status" value="1"/>
</dbReference>
<organism evidence="16 17">
    <name type="scientific">Leptobacterium flavescens</name>
    <dbReference type="NCBI Taxonomy" id="472055"/>
    <lineage>
        <taxon>Bacteria</taxon>
        <taxon>Pseudomonadati</taxon>
        <taxon>Bacteroidota</taxon>
        <taxon>Flavobacteriia</taxon>
        <taxon>Flavobacteriales</taxon>
        <taxon>Flavobacteriaceae</taxon>
        <taxon>Leptobacterium</taxon>
    </lineage>
</organism>
<dbReference type="GO" id="GO:0009279">
    <property type="term" value="C:cell outer membrane"/>
    <property type="evidence" value="ECO:0007669"/>
    <property type="project" value="UniProtKB-SubCell"/>
</dbReference>
<evidence type="ECO:0000256" key="13">
    <source>
        <dbReference type="SAM" id="SignalP"/>
    </source>
</evidence>
<dbReference type="PROSITE" id="PS52016">
    <property type="entry name" value="TONB_DEPENDENT_REC_3"/>
    <property type="match status" value="1"/>
</dbReference>
<keyword evidence="5 11" id="KW-0812">Transmembrane</keyword>
<dbReference type="InterPro" id="IPR037066">
    <property type="entry name" value="Plug_dom_sf"/>
</dbReference>
<dbReference type="SUPFAM" id="SSF56935">
    <property type="entry name" value="Porins"/>
    <property type="match status" value="1"/>
</dbReference>
<keyword evidence="10 11" id="KW-0998">Cell outer membrane</keyword>
<keyword evidence="4" id="KW-0410">Iron transport</keyword>
<accession>A0A6P0UM73</accession>
<keyword evidence="6" id="KW-0408">Iron</keyword>
<evidence type="ECO:0000259" key="15">
    <source>
        <dbReference type="Pfam" id="PF07715"/>
    </source>
</evidence>
<evidence type="ECO:0000256" key="9">
    <source>
        <dbReference type="ARBA" id="ARBA00023136"/>
    </source>
</evidence>